<dbReference type="InterPro" id="IPR017897">
    <property type="entry name" value="Thrombospondin_3_rpt"/>
</dbReference>
<reference evidence="6" key="1">
    <citation type="submission" date="2016-10" db="EMBL/GenBank/DDBJ databases">
        <authorList>
            <person name="Varghese N."/>
            <person name="Submissions S."/>
        </authorList>
    </citation>
    <scope>NUCLEOTIDE SEQUENCE [LARGE SCALE GENOMIC DNA]</scope>
    <source>
        <strain evidence="6">CGMCC 1.6775</strain>
    </source>
</reference>
<dbReference type="PANTHER" id="PTHR10199">
    <property type="entry name" value="THROMBOSPONDIN"/>
    <property type="match status" value="1"/>
</dbReference>
<evidence type="ECO:0000256" key="3">
    <source>
        <dbReference type="SAM" id="MobiDB-lite"/>
    </source>
</evidence>
<evidence type="ECO:0000256" key="4">
    <source>
        <dbReference type="SAM" id="SignalP"/>
    </source>
</evidence>
<dbReference type="PROSITE" id="PS51234">
    <property type="entry name" value="TSP3"/>
    <property type="match status" value="1"/>
</dbReference>
<dbReference type="GO" id="GO:0005509">
    <property type="term" value="F:calcium ion binding"/>
    <property type="evidence" value="ECO:0007669"/>
    <property type="project" value="InterPro"/>
</dbReference>
<evidence type="ECO:0000256" key="2">
    <source>
        <dbReference type="ARBA" id="ARBA00022837"/>
    </source>
</evidence>
<proteinExistence type="predicted"/>
<feature type="signal peptide" evidence="4">
    <location>
        <begin position="1"/>
        <end position="21"/>
    </location>
</feature>
<feature type="compositionally biased region" description="Polar residues" evidence="3">
    <location>
        <begin position="96"/>
        <end position="106"/>
    </location>
</feature>
<dbReference type="InterPro" id="IPR028974">
    <property type="entry name" value="TSP_type-3_rpt"/>
</dbReference>
<keyword evidence="2" id="KW-0106">Calcium</keyword>
<evidence type="ECO:0000313" key="6">
    <source>
        <dbReference type="Proteomes" id="UP000199339"/>
    </source>
</evidence>
<feature type="region of interest" description="Disordered" evidence="3">
    <location>
        <begin position="52"/>
        <end position="183"/>
    </location>
</feature>
<dbReference type="EMBL" id="FOUR01000003">
    <property type="protein sequence ID" value="SFM92648.1"/>
    <property type="molecule type" value="Genomic_DNA"/>
</dbReference>
<accession>A0A1I4UUR9</accession>
<dbReference type="GO" id="GO:0007155">
    <property type="term" value="P:cell adhesion"/>
    <property type="evidence" value="ECO:0007669"/>
    <property type="project" value="InterPro"/>
</dbReference>
<feature type="chain" id="PRO_5011710782" evidence="4">
    <location>
        <begin position="22"/>
        <end position="359"/>
    </location>
</feature>
<keyword evidence="6" id="KW-1185">Reference proteome</keyword>
<dbReference type="Gene3D" id="4.10.1080.10">
    <property type="entry name" value="TSP type-3 repeat"/>
    <property type="match status" value="2"/>
</dbReference>
<organism evidence="5 6">
    <name type="scientific">Marinobacter pelagius</name>
    <dbReference type="NCBI Taxonomy" id="379482"/>
    <lineage>
        <taxon>Bacteria</taxon>
        <taxon>Pseudomonadati</taxon>
        <taxon>Pseudomonadota</taxon>
        <taxon>Gammaproteobacteria</taxon>
        <taxon>Pseudomonadales</taxon>
        <taxon>Marinobacteraceae</taxon>
        <taxon>Marinobacter</taxon>
    </lineage>
</organism>
<dbReference type="Pfam" id="PF02412">
    <property type="entry name" value="TSP_3"/>
    <property type="match status" value="4"/>
</dbReference>
<name>A0A1I4UUR9_9GAMM</name>
<dbReference type="PANTHER" id="PTHR10199:SF100">
    <property type="entry name" value="THROMBOSPONDIN, ISOFORM A"/>
    <property type="match status" value="1"/>
</dbReference>
<sequence length="359" mass="36658">MNLKNFNWPLILLVTALLSLAGCKSDSMVVSDGGAVGGDLALADADGDGVLNGEDNCPLAPNPDQSDIDGDGKGDACDSDIDGDGTDNSVDPCPTDPNNAPNCETSADSDGDGIRDLDDNCPTVANPGQEDADDDGIGDACDSNIDSDGDGVQDDVDNCPNTPNPNQGDSDNDGIGNVCDPVPDSDPETAYACGTATSATYKPLLEPAATAIGDDSTWCTLGCVTNPENVVDSNLLNSASIQVPIGLGTPVSLTVTDTVNNYPGTNKLGIAIADADQLLNVSLLGNISVQTALDGEARETFDSIELADLDLLGALNSEEVGYLVFDTTQDFDQVTISVGGINVLTQVNVLAVCAEPANN</sequence>
<protein>
    <submittedName>
        <fullName evidence="5">Thrombospondin type 3 repeat-containing protein</fullName>
    </submittedName>
</protein>
<evidence type="ECO:0000256" key="1">
    <source>
        <dbReference type="ARBA" id="ARBA00022729"/>
    </source>
</evidence>
<dbReference type="AlphaFoldDB" id="A0A1I4UUR9"/>
<dbReference type="PROSITE" id="PS51257">
    <property type="entry name" value="PROKAR_LIPOPROTEIN"/>
    <property type="match status" value="1"/>
</dbReference>
<dbReference type="Proteomes" id="UP000199339">
    <property type="component" value="Unassembled WGS sequence"/>
</dbReference>
<gene>
    <name evidence="5" type="ORF">SAMN04487961_1585</name>
</gene>
<evidence type="ECO:0000313" key="5">
    <source>
        <dbReference type="EMBL" id="SFM92648.1"/>
    </source>
</evidence>
<keyword evidence="1 4" id="KW-0732">Signal</keyword>
<dbReference type="SUPFAM" id="SSF103647">
    <property type="entry name" value="TSP type-3 repeat"/>
    <property type="match status" value="2"/>
</dbReference>
<feature type="compositionally biased region" description="Acidic residues" evidence="3">
    <location>
        <begin position="145"/>
        <end position="157"/>
    </location>
</feature>
<feature type="compositionally biased region" description="Polar residues" evidence="3">
    <location>
        <begin position="159"/>
        <end position="169"/>
    </location>
</feature>
<dbReference type="InterPro" id="IPR003367">
    <property type="entry name" value="Thrombospondin_3-like_rpt"/>
</dbReference>